<name>S7WPH5_9BACT</name>
<dbReference type="STRING" id="641524.ADICYQ_3861"/>
<dbReference type="PANTHER" id="PTHR46889:SF5">
    <property type="entry name" value="INTEGRASE PROTEIN"/>
    <property type="match status" value="1"/>
</dbReference>
<dbReference type="InterPro" id="IPR001584">
    <property type="entry name" value="Integrase_cat-core"/>
</dbReference>
<dbReference type="GO" id="GO:0003676">
    <property type="term" value="F:nucleic acid binding"/>
    <property type="evidence" value="ECO:0007669"/>
    <property type="project" value="InterPro"/>
</dbReference>
<dbReference type="SUPFAM" id="SSF53098">
    <property type="entry name" value="Ribonuclease H-like"/>
    <property type="match status" value="1"/>
</dbReference>
<dbReference type="Pfam" id="PF13683">
    <property type="entry name" value="rve_3"/>
    <property type="match status" value="1"/>
</dbReference>
<dbReference type="InterPro" id="IPR012337">
    <property type="entry name" value="RNaseH-like_sf"/>
</dbReference>
<proteinExistence type="predicted"/>
<dbReference type="InterPro" id="IPR050900">
    <property type="entry name" value="Transposase_IS3/IS150/IS904"/>
</dbReference>
<evidence type="ECO:0000313" key="2">
    <source>
        <dbReference type="EMBL" id="EPR66048.1"/>
    </source>
</evidence>
<comment type="caution">
    <text evidence="2">The sequence shown here is derived from an EMBL/GenBank/DDBJ whole genome shotgun (WGS) entry which is preliminary data.</text>
</comment>
<dbReference type="Gene3D" id="3.30.420.10">
    <property type="entry name" value="Ribonuclease H-like superfamily/Ribonuclease H"/>
    <property type="match status" value="1"/>
</dbReference>
<dbReference type="EMBL" id="ATNM01000159">
    <property type="protein sequence ID" value="EPR66048.1"/>
    <property type="molecule type" value="Genomic_DNA"/>
</dbReference>
<dbReference type="PANTHER" id="PTHR46889">
    <property type="entry name" value="TRANSPOSASE INSF FOR INSERTION SEQUENCE IS3B-RELATED"/>
    <property type="match status" value="1"/>
</dbReference>
<dbReference type="PATRIC" id="fig|641524.5.peg.3828"/>
<dbReference type="EMBL" id="ATNM01000135">
    <property type="protein sequence ID" value="EPR67157.1"/>
    <property type="molecule type" value="Genomic_DNA"/>
</dbReference>
<sequence length="88" mass="10413">MTESYDPYQNAVAERVNGILKHEFILGITIKDLKLMNILIEESIYIYNNERPHWSCQMETPNKMHQQNTIRIKTYRNKNSTESKPDAI</sequence>
<dbReference type="Proteomes" id="UP000014974">
    <property type="component" value="Unassembled WGS sequence"/>
</dbReference>
<feature type="domain" description="Integrase catalytic" evidence="1">
    <location>
        <begin position="1"/>
        <end position="69"/>
    </location>
</feature>
<evidence type="ECO:0000313" key="4">
    <source>
        <dbReference type="Proteomes" id="UP000014974"/>
    </source>
</evidence>
<organism evidence="2 4">
    <name type="scientific">Cyclobacterium qasimii M12-11B</name>
    <dbReference type="NCBI Taxonomy" id="641524"/>
    <lineage>
        <taxon>Bacteria</taxon>
        <taxon>Pseudomonadati</taxon>
        <taxon>Bacteroidota</taxon>
        <taxon>Cytophagia</taxon>
        <taxon>Cytophagales</taxon>
        <taxon>Cyclobacteriaceae</taxon>
        <taxon>Cyclobacterium</taxon>
    </lineage>
</organism>
<dbReference type="GO" id="GO:0015074">
    <property type="term" value="P:DNA integration"/>
    <property type="evidence" value="ECO:0007669"/>
    <property type="project" value="InterPro"/>
</dbReference>
<dbReference type="eggNOG" id="COG2801">
    <property type="taxonomic scope" value="Bacteria"/>
</dbReference>
<dbReference type="AlphaFoldDB" id="S7WPH5"/>
<dbReference type="InterPro" id="IPR036397">
    <property type="entry name" value="RNaseH_sf"/>
</dbReference>
<dbReference type="PROSITE" id="PS50994">
    <property type="entry name" value="INTEGRASE"/>
    <property type="match status" value="1"/>
</dbReference>
<gene>
    <name evidence="3" type="ORF">ADICYQ_3861</name>
    <name evidence="2" type="ORF">ADICYQ_4934</name>
</gene>
<evidence type="ECO:0000259" key="1">
    <source>
        <dbReference type="PROSITE" id="PS50994"/>
    </source>
</evidence>
<reference evidence="2 4" key="1">
    <citation type="journal article" date="2013" name="Genome Announc.">
        <title>Draft Genome Sequence of Cyclobacterium qasimii Strain M12-11BT, Isolated from Arctic Marine Sediment.</title>
        <authorList>
            <person name="Shivaji S."/>
            <person name="Ara S."/>
            <person name="Singh A."/>
            <person name="Kumar Pinnaka A."/>
        </authorList>
    </citation>
    <scope>NUCLEOTIDE SEQUENCE [LARGE SCALE GENOMIC DNA]</scope>
    <source>
        <strain evidence="2 4">M12-11B</strain>
    </source>
</reference>
<accession>S7WPH5</accession>
<evidence type="ECO:0000313" key="3">
    <source>
        <dbReference type="EMBL" id="EPR67157.1"/>
    </source>
</evidence>
<protein>
    <submittedName>
        <fullName evidence="2">Putative transposase OrfB</fullName>
    </submittedName>
</protein>